<evidence type="ECO:0000313" key="3">
    <source>
        <dbReference type="Proteomes" id="UP000070720"/>
    </source>
</evidence>
<evidence type="ECO:0000313" key="1">
    <source>
        <dbReference type="EMBL" id="CEF84407.1"/>
    </source>
</evidence>
<reference evidence="2" key="4">
    <citation type="submission" date="2017-01" db="UniProtKB">
        <authorList>
            <consortium name="EnsemblFungi"/>
        </authorList>
    </citation>
    <scope>IDENTIFICATION</scope>
    <source>
        <strain evidence="2">PH-1 / ATCC MYA-4620 / FGSC 9075 / NRRL 31084</strain>
    </source>
</reference>
<dbReference type="InParanoid" id="A0A098DSR1"/>
<reference evidence="1 3" key="3">
    <citation type="journal article" date="2015" name="BMC Genomics">
        <title>The completed genome sequence of the pathogenic ascomycete fungus Fusarium graminearum.</title>
        <authorList>
            <person name="King R."/>
            <person name="Urban M."/>
            <person name="Hammond-Kosack M.C."/>
            <person name="Hassani-Pak K."/>
            <person name="Hammond-Kosack K.E."/>
        </authorList>
    </citation>
    <scope>NUCLEOTIDE SEQUENCE [LARGE SCALE GENOMIC DNA]</scope>
    <source>
        <strain evidence="3">ATCC MYA-4620 / CBS 123657 / FGSC 9075 / NRRL 31084 / PH-1</strain>
        <strain evidence="1">PH-1</strain>
    </source>
</reference>
<reference evidence="2 3" key="2">
    <citation type="journal article" date="2010" name="Nature">
        <title>Comparative genomics reveals mobile pathogenicity chromosomes in Fusarium.</title>
        <authorList>
            <person name="Ma L.J."/>
            <person name="van der Does H.C."/>
            <person name="Borkovich K.A."/>
            <person name="Coleman J.J."/>
            <person name="Daboussi M.J."/>
            <person name="Di Pietro A."/>
            <person name="Dufresne M."/>
            <person name="Freitag M."/>
            <person name="Grabherr M."/>
            <person name="Henrissat B."/>
            <person name="Houterman P.M."/>
            <person name="Kang S."/>
            <person name="Shim W.B."/>
            <person name="Woloshuk C."/>
            <person name="Xie X."/>
            <person name="Xu J.R."/>
            <person name="Antoniw J."/>
            <person name="Baker S.E."/>
            <person name="Bluhm B.H."/>
            <person name="Breakspear A."/>
            <person name="Brown D.W."/>
            <person name="Butchko R.A."/>
            <person name="Chapman S."/>
            <person name="Coulson R."/>
            <person name="Coutinho P.M."/>
            <person name="Danchin E.G."/>
            <person name="Diener A."/>
            <person name="Gale L.R."/>
            <person name="Gardiner D.M."/>
            <person name="Goff S."/>
            <person name="Hammond-Kosack K.E."/>
            <person name="Hilburn K."/>
            <person name="Hua-Van A."/>
            <person name="Jonkers W."/>
            <person name="Kazan K."/>
            <person name="Kodira C.D."/>
            <person name="Koehrsen M."/>
            <person name="Kumar L."/>
            <person name="Lee Y.H."/>
            <person name="Li L."/>
            <person name="Manners J.M."/>
            <person name="Miranda-Saavedra D."/>
            <person name="Mukherjee M."/>
            <person name="Park G."/>
            <person name="Park J."/>
            <person name="Park S.Y."/>
            <person name="Proctor R.H."/>
            <person name="Regev A."/>
            <person name="Ruiz-Roldan M.C."/>
            <person name="Sain D."/>
            <person name="Sakthikumar S."/>
            <person name="Sykes S."/>
            <person name="Schwartz D.C."/>
            <person name="Turgeon B.G."/>
            <person name="Wapinski I."/>
            <person name="Yoder O."/>
            <person name="Young S."/>
            <person name="Zeng Q."/>
            <person name="Zhou S."/>
            <person name="Galagan J."/>
            <person name="Cuomo C.A."/>
            <person name="Kistler H.C."/>
            <person name="Rep M."/>
        </authorList>
    </citation>
    <scope>GENOME REANNOTATION</scope>
    <source>
        <strain evidence="3">ATCC MYA-4620 / CBS 123657 / FGSC 9075 / NRRL 31084 / PH-1</strain>
        <strain evidence="2">PH-1 / ATCC MYA-4620 / FGSC 9075 / NRRL 31084</strain>
    </source>
</reference>
<accession>A0A0E0SD94</accession>
<dbReference type="VEuPathDB" id="FungiDB:FGRAMPH1_01G23169"/>
<accession>A0A098DSR1</accession>
<protein>
    <submittedName>
        <fullName evidence="1">Chromosome 4, complete genome</fullName>
    </submittedName>
</protein>
<evidence type="ECO:0000313" key="2">
    <source>
        <dbReference type="EnsemblFungi" id="CEF84407"/>
    </source>
</evidence>
<dbReference type="EMBL" id="HG970335">
    <property type="protein sequence ID" value="CEF84407.1"/>
    <property type="molecule type" value="Genomic_DNA"/>
</dbReference>
<dbReference type="Proteomes" id="UP000070720">
    <property type="component" value="Chromosome 4"/>
</dbReference>
<name>A0A098DSR1_GIBZE</name>
<sequence>MQVPPRMEPRQRFASLPCQFSPTDRHRKGACQRFSVAAPSSAAGYSIGRLHFGLVLLATSDLLLAVSLPPVPGT</sequence>
<dbReference type="EnsemblFungi" id="CEF84407">
    <property type="protein sequence ID" value="CEF84407"/>
    <property type="gene ID" value="FGRRES_20349"/>
</dbReference>
<dbReference type="AlphaFoldDB" id="A0A098DSR1"/>
<organism evidence="1 3">
    <name type="scientific">Gibberella zeae (strain ATCC MYA-4620 / CBS 123657 / FGSC 9075 / NRRL 31084 / PH-1)</name>
    <name type="common">Wheat head blight fungus</name>
    <name type="synonym">Fusarium graminearum</name>
    <dbReference type="NCBI Taxonomy" id="229533"/>
    <lineage>
        <taxon>Eukaryota</taxon>
        <taxon>Fungi</taxon>
        <taxon>Dikarya</taxon>
        <taxon>Ascomycota</taxon>
        <taxon>Pezizomycotina</taxon>
        <taxon>Sordariomycetes</taxon>
        <taxon>Hypocreomycetidae</taxon>
        <taxon>Hypocreales</taxon>
        <taxon>Nectriaceae</taxon>
        <taxon>Fusarium</taxon>
    </lineage>
</organism>
<keyword evidence="3" id="KW-1185">Reference proteome</keyword>
<proteinExistence type="predicted"/>
<reference evidence="2 3" key="1">
    <citation type="journal article" date="2007" name="Science">
        <title>The Fusarium graminearum genome reveals a link between localized polymorphism and pathogen specialization.</title>
        <authorList>
            <person name="Cuomo C.A."/>
            <person name="Gueldener U."/>
            <person name="Xu J.-R."/>
            <person name="Trail F."/>
            <person name="Turgeon B.G."/>
            <person name="Di Pietro A."/>
            <person name="Walton J.D."/>
            <person name="Ma L.-J."/>
            <person name="Baker S.E."/>
            <person name="Rep M."/>
            <person name="Adam G."/>
            <person name="Antoniw J."/>
            <person name="Baldwin T."/>
            <person name="Calvo S.E."/>
            <person name="Chang Y.-L."/>
            <person name="DeCaprio D."/>
            <person name="Gale L.R."/>
            <person name="Gnerre S."/>
            <person name="Goswami R.S."/>
            <person name="Hammond-Kosack K."/>
            <person name="Harris L.J."/>
            <person name="Hilburn K."/>
            <person name="Kennell J.C."/>
            <person name="Kroken S."/>
            <person name="Magnuson J.K."/>
            <person name="Mannhaupt G."/>
            <person name="Mauceli E.W."/>
            <person name="Mewes H.-W."/>
            <person name="Mitterbauer R."/>
            <person name="Muehlbauer G."/>
            <person name="Muensterkoetter M."/>
            <person name="Nelson D."/>
            <person name="O'Donnell K."/>
            <person name="Ouellet T."/>
            <person name="Qi W."/>
            <person name="Quesneville H."/>
            <person name="Roncero M.I.G."/>
            <person name="Seong K.-Y."/>
            <person name="Tetko I.V."/>
            <person name="Urban M."/>
            <person name="Waalwijk C."/>
            <person name="Ward T.J."/>
            <person name="Yao J."/>
            <person name="Birren B.W."/>
            <person name="Kistler H.C."/>
        </authorList>
    </citation>
    <scope>NUCLEOTIDE SEQUENCE [LARGE SCALE GENOMIC DNA]</scope>
    <source>
        <strain evidence="3">ATCC MYA-4620 / CBS 123657 / FGSC 9075 / NRRL 31084 / PH-1</strain>
        <strain evidence="2">PH-1 / ATCC MYA-4620 / FGSC 9075 / NRRL 31084</strain>
    </source>
</reference>
<gene>
    <name evidence="1" type="ORF">FGRAMPH1_01T23169</name>
</gene>